<sequence>MNLTKLFAILLLVLALALGVGAWMLGRQPARPVAQPAPTAQQPVAQHPVVVAARPIAAGQRLVAEDLKVTAMPATIAGSFERPEALLDRTTVVALAADAPVFEQHLIHGLALQIDAGQRAVSIAVKEPMAAGHHVRPGDFVDVFFTLDNQNEHTQVDTQTRLLLARSRVLAYGQASVENPPPTAEQQRKAQQEAEAGKGGVATARKSGGSGQGNAVANTAVLAVPLEDVERLTLAEKYGQLTLALRHPDDTAVPDPSLFAALPTALQPVSGKLGKGEQLQGADRAYAGLRFKDLATGADARNARRPPAVAPMPLPAAPQAPRLRSVEVHQGATVQTVSY</sequence>
<dbReference type="Pfam" id="PF08666">
    <property type="entry name" value="SAF"/>
    <property type="match status" value="1"/>
</dbReference>
<keyword evidence="4" id="KW-1185">Reference proteome</keyword>
<evidence type="ECO:0000313" key="3">
    <source>
        <dbReference type="EMBL" id="ARU04358.1"/>
    </source>
</evidence>
<reference evidence="3 4" key="1">
    <citation type="submission" date="2017-05" db="EMBL/GenBank/DDBJ databases">
        <authorList>
            <person name="Song R."/>
            <person name="Chenine A.L."/>
            <person name="Ruprecht R.M."/>
        </authorList>
    </citation>
    <scope>NUCLEOTIDE SEQUENCE [LARGE SCALE GENOMIC DNA]</scope>
    <source>
        <strain evidence="3 4">DSM 26136</strain>
    </source>
</reference>
<dbReference type="Proteomes" id="UP000196138">
    <property type="component" value="Chromosome"/>
</dbReference>
<dbReference type="NCBIfam" id="TIGR03177">
    <property type="entry name" value="pilus_cpaB"/>
    <property type="match status" value="1"/>
</dbReference>
<feature type="region of interest" description="Disordered" evidence="1">
    <location>
        <begin position="297"/>
        <end position="320"/>
    </location>
</feature>
<dbReference type="EMBL" id="CP021455">
    <property type="protein sequence ID" value="ARU04358.1"/>
    <property type="molecule type" value="Genomic_DNA"/>
</dbReference>
<protein>
    <submittedName>
        <fullName evidence="3">Flp pilus assembly protein CpaB</fullName>
    </submittedName>
</protein>
<dbReference type="OrthoDB" id="8776995at2"/>
<dbReference type="CDD" id="cd11614">
    <property type="entry name" value="SAF_CpaB_FlgA_like"/>
    <property type="match status" value="1"/>
</dbReference>
<dbReference type="InterPro" id="IPR017592">
    <property type="entry name" value="Pilus_assmbl_Flp-typ_CpaB"/>
</dbReference>
<proteinExistence type="predicted"/>
<evidence type="ECO:0000259" key="2">
    <source>
        <dbReference type="SMART" id="SM00858"/>
    </source>
</evidence>
<dbReference type="InterPro" id="IPR031571">
    <property type="entry name" value="RcpC_dom"/>
</dbReference>
<dbReference type="KEGG" id="cser:CCO03_06430"/>
<evidence type="ECO:0000256" key="1">
    <source>
        <dbReference type="SAM" id="MobiDB-lite"/>
    </source>
</evidence>
<dbReference type="InterPro" id="IPR013974">
    <property type="entry name" value="SAF"/>
</dbReference>
<dbReference type="SMART" id="SM00858">
    <property type="entry name" value="SAF"/>
    <property type="match status" value="1"/>
</dbReference>
<feature type="domain" description="SAF" evidence="2">
    <location>
        <begin position="47"/>
        <end position="107"/>
    </location>
</feature>
<feature type="compositionally biased region" description="Basic and acidic residues" evidence="1">
    <location>
        <begin position="186"/>
        <end position="196"/>
    </location>
</feature>
<dbReference type="RefSeq" id="WP_087278771.1">
    <property type="nucleotide sequence ID" value="NZ_CP021455.1"/>
</dbReference>
<dbReference type="Pfam" id="PF16976">
    <property type="entry name" value="RcpC"/>
    <property type="match status" value="1"/>
</dbReference>
<gene>
    <name evidence="3" type="ORF">CCO03_06430</name>
</gene>
<feature type="region of interest" description="Disordered" evidence="1">
    <location>
        <begin position="175"/>
        <end position="214"/>
    </location>
</feature>
<dbReference type="AlphaFoldDB" id="A0A1Y0ELS0"/>
<feature type="compositionally biased region" description="Pro residues" evidence="1">
    <location>
        <begin position="308"/>
        <end position="318"/>
    </location>
</feature>
<organism evidence="3 4">
    <name type="scientific">Comamonas serinivorans</name>
    <dbReference type="NCBI Taxonomy" id="1082851"/>
    <lineage>
        <taxon>Bacteria</taxon>
        <taxon>Pseudomonadati</taxon>
        <taxon>Pseudomonadota</taxon>
        <taxon>Betaproteobacteria</taxon>
        <taxon>Burkholderiales</taxon>
        <taxon>Comamonadaceae</taxon>
        <taxon>Comamonas</taxon>
    </lineage>
</organism>
<accession>A0A1Y0ELS0</accession>
<evidence type="ECO:0000313" key="4">
    <source>
        <dbReference type="Proteomes" id="UP000196138"/>
    </source>
</evidence>
<name>A0A1Y0ELS0_9BURK</name>